<reference evidence="2 3" key="1">
    <citation type="submission" date="2024-04" db="EMBL/GenBank/DDBJ databases">
        <authorList>
            <person name="Fracassetti M."/>
        </authorList>
    </citation>
    <scope>NUCLEOTIDE SEQUENCE [LARGE SCALE GENOMIC DNA]</scope>
</reference>
<keyword evidence="1" id="KW-0472">Membrane</keyword>
<sequence>MLLRLPPSHLAALFGLPPPPVDPPTPSSSTNVVVSSFVRLFRCESLCHYTLPLLPLTGLNFRPITSLILHVSRNKIESTLRIIFRSKVLLSIVIKVFLLLFSGPLLLPLLPSSLFCFLLSHPFSLGFLPSFAPLYLLHPLPRSLYPIHWRFHLTIPSSPPFLSRGGDSSPCCRCSRNWYDDCSFWNFSVARSASGRDVIPEYTSY</sequence>
<evidence type="ECO:0000256" key="1">
    <source>
        <dbReference type="SAM" id="Phobius"/>
    </source>
</evidence>
<dbReference type="AlphaFoldDB" id="A0AAV2EXK3"/>
<protein>
    <submittedName>
        <fullName evidence="2">Uncharacterized protein</fullName>
    </submittedName>
</protein>
<gene>
    <name evidence="2" type="ORF">LTRI10_LOCUS31548</name>
</gene>
<dbReference type="EMBL" id="OZ034818">
    <property type="protein sequence ID" value="CAL1390786.1"/>
    <property type="molecule type" value="Genomic_DNA"/>
</dbReference>
<proteinExistence type="predicted"/>
<keyword evidence="1" id="KW-0812">Transmembrane</keyword>
<evidence type="ECO:0000313" key="2">
    <source>
        <dbReference type="EMBL" id="CAL1390786.1"/>
    </source>
</evidence>
<accession>A0AAV2EXK3</accession>
<keyword evidence="3" id="KW-1185">Reference proteome</keyword>
<keyword evidence="1" id="KW-1133">Transmembrane helix</keyword>
<dbReference type="Proteomes" id="UP001497516">
    <property type="component" value="Chromosome 5"/>
</dbReference>
<organism evidence="2 3">
    <name type="scientific">Linum trigynum</name>
    <dbReference type="NCBI Taxonomy" id="586398"/>
    <lineage>
        <taxon>Eukaryota</taxon>
        <taxon>Viridiplantae</taxon>
        <taxon>Streptophyta</taxon>
        <taxon>Embryophyta</taxon>
        <taxon>Tracheophyta</taxon>
        <taxon>Spermatophyta</taxon>
        <taxon>Magnoliopsida</taxon>
        <taxon>eudicotyledons</taxon>
        <taxon>Gunneridae</taxon>
        <taxon>Pentapetalae</taxon>
        <taxon>rosids</taxon>
        <taxon>fabids</taxon>
        <taxon>Malpighiales</taxon>
        <taxon>Linaceae</taxon>
        <taxon>Linum</taxon>
    </lineage>
</organism>
<evidence type="ECO:0000313" key="3">
    <source>
        <dbReference type="Proteomes" id="UP001497516"/>
    </source>
</evidence>
<feature type="transmembrane region" description="Helical" evidence="1">
    <location>
        <begin position="88"/>
        <end position="106"/>
    </location>
</feature>
<feature type="transmembrane region" description="Helical" evidence="1">
    <location>
        <begin position="112"/>
        <end position="137"/>
    </location>
</feature>
<name>A0AAV2EXK3_9ROSI</name>